<feature type="compositionally biased region" description="Polar residues" evidence="1">
    <location>
        <begin position="605"/>
        <end position="617"/>
    </location>
</feature>
<feature type="region of interest" description="Disordered" evidence="1">
    <location>
        <begin position="213"/>
        <end position="276"/>
    </location>
</feature>
<feature type="compositionally biased region" description="Polar residues" evidence="1">
    <location>
        <begin position="230"/>
        <end position="242"/>
    </location>
</feature>
<name>A0A9P6PST0_9FUNG</name>
<organism evidence="2 3">
    <name type="scientific">Mortierella polycephala</name>
    <dbReference type="NCBI Taxonomy" id="41804"/>
    <lineage>
        <taxon>Eukaryota</taxon>
        <taxon>Fungi</taxon>
        <taxon>Fungi incertae sedis</taxon>
        <taxon>Mucoromycota</taxon>
        <taxon>Mortierellomycotina</taxon>
        <taxon>Mortierellomycetes</taxon>
        <taxon>Mortierellales</taxon>
        <taxon>Mortierellaceae</taxon>
        <taxon>Mortierella</taxon>
    </lineage>
</organism>
<dbReference type="SMART" id="SM00671">
    <property type="entry name" value="SEL1"/>
    <property type="match status" value="3"/>
</dbReference>
<dbReference type="InterPro" id="IPR052945">
    <property type="entry name" value="Mitotic_Regulator"/>
</dbReference>
<feature type="compositionally biased region" description="Low complexity" evidence="1">
    <location>
        <begin position="396"/>
        <end position="416"/>
    </location>
</feature>
<dbReference type="SUPFAM" id="SSF81901">
    <property type="entry name" value="HCP-like"/>
    <property type="match status" value="1"/>
</dbReference>
<dbReference type="InterPro" id="IPR006597">
    <property type="entry name" value="Sel1-like"/>
</dbReference>
<feature type="compositionally biased region" description="Low complexity" evidence="1">
    <location>
        <begin position="618"/>
        <end position="669"/>
    </location>
</feature>
<evidence type="ECO:0008006" key="4">
    <source>
        <dbReference type="Google" id="ProtNLM"/>
    </source>
</evidence>
<evidence type="ECO:0000313" key="2">
    <source>
        <dbReference type="EMBL" id="KAG0251349.1"/>
    </source>
</evidence>
<sequence>MSVKFESQDMHVALIPTVTVEFTSIVDPGDEQNDSLPPPSHSSLNLTRDTVALEDDDLIGPSPMEQDEFAYPTNITSGSLDCDLEEYSSEQQSYATGPQCDIKTKTKTVKENEAAEGDQGQGIKSVRNHSRVSNASTGSDLVQVTVEDLLISEEQNRTVKETVDQVRQGLDFQKKDTAERSGLKKDFLDKNTMTRTTITATIRSTGEMTRSIFFDDDGSSSNDDSDTSSCHQGATTRATLSKGQPAPEPAQGSKYQSTQSPMKTESPKRMSQRPPAPPILTVAQKREAEADENIQKAIELHENNRLEEATHYFRLAAQSENPLGQLMYGLSLRHGWGCKPNATEAIVYLQRAAEYALGELKVLSPGSPHSPSSPFSSPLSLSSYCPSHPAESAESPQQQQQYQDQQEPQQHDQNPAQHTLRRMGSMDRNAAIVTARKELVMALYELGMSYLKGWGVPKDKSVAFTYFKIASDLGDPDSQNETALCYYQGIGIEKNAFEAAKYYRMAAAQGASQMGNSWIWKPKYDQYCAAENAAINAAASAVGVGVGKMPKRGQERSSRLTTAINTALTNHSNKALSPTSSAIHSPSIAGLASVTSATAGAAVPSINQPSTRQSFMGSTNPSSPTSPTSSMSSILKVLPPSSSSTSSLSLTSPPLSTTSTSTSLSLPLTVDGMLSPDGTEKKRFRWSLWGSQRSTLSPSSATSPH</sequence>
<feature type="region of interest" description="Disordered" evidence="1">
    <location>
        <begin position="603"/>
        <end position="677"/>
    </location>
</feature>
<reference evidence="2" key="1">
    <citation type="journal article" date="2020" name="Fungal Divers.">
        <title>Resolving the Mortierellaceae phylogeny through synthesis of multi-gene phylogenetics and phylogenomics.</title>
        <authorList>
            <person name="Vandepol N."/>
            <person name="Liber J."/>
            <person name="Desiro A."/>
            <person name="Na H."/>
            <person name="Kennedy M."/>
            <person name="Barry K."/>
            <person name="Grigoriev I.V."/>
            <person name="Miller A.N."/>
            <person name="O'Donnell K."/>
            <person name="Stajich J.E."/>
            <person name="Bonito G."/>
        </authorList>
    </citation>
    <scope>NUCLEOTIDE SEQUENCE</scope>
    <source>
        <strain evidence="2">KOD948</strain>
    </source>
</reference>
<dbReference type="GO" id="GO:0032153">
    <property type="term" value="C:cell division site"/>
    <property type="evidence" value="ECO:0007669"/>
    <property type="project" value="TreeGrafter"/>
</dbReference>
<dbReference type="EMBL" id="JAAAJA010000600">
    <property type="protein sequence ID" value="KAG0251349.1"/>
    <property type="molecule type" value="Genomic_DNA"/>
</dbReference>
<dbReference type="Proteomes" id="UP000726737">
    <property type="component" value="Unassembled WGS sequence"/>
</dbReference>
<keyword evidence="3" id="KW-1185">Reference proteome</keyword>
<feature type="region of interest" description="Disordered" evidence="1">
    <location>
        <begin position="364"/>
        <end position="416"/>
    </location>
</feature>
<dbReference type="GO" id="GO:0010972">
    <property type="term" value="P:negative regulation of G2/M transition of mitotic cell cycle"/>
    <property type="evidence" value="ECO:0007669"/>
    <property type="project" value="TreeGrafter"/>
</dbReference>
<feature type="compositionally biased region" description="Low complexity" evidence="1">
    <location>
        <begin position="364"/>
        <end position="389"/>
    </location>
</feature>
<dbReference type="Gene3D" id="1.25.40.10">
    <property type="entry name" value="Tetratricopeptide repeat domain"/>
    <property type="match status" value="2"/>
</dbReference>
<proteinExistence type="predicted"/>
<accession>A0A9P6PST0</accession>
<dbReference type="InterPro" id="IPR011990">
    <property type="entry name" value="TPR-like_helical_dom_sf"/>
</dbReference>
<comment type="caution">
    <text evidence="2">The sequence shown here is derived from an EMBL/GenBank/DDBJ whole genome shotgun (WGS) entry which is preliminary data.</text>
</comment>
<evidence type="ECO:0000313" key="3">
    <source>
        <dbReference type="Proteomes" id="UP000726737"/>
    </source>
</evidence>
<feature type="compositionally biased region" description="Acidic residues" evidence="1">
    <location>
        <begin position="214"/>
        <end position="226"/>
    </location>
</feature>
<dbReference type="Pfam" id="PF08238">
    <property type="entry name" value="Sel1"/>
    <property type="match status" value="3"/>
</dbReference>
<dbReference type="OrthoDB" id="2148946at2759"/>
<dbReference type="PANTHER" id="PTHR43628">
    <property type="entry name" value="ACTIVATOR OF C KINASE PROTEIN 1-RELATED"/>
    <property type="match status" value="1"/>
</dbReference>
<gene>
    <name evidence="2" type="ORF">BG011_007707</name>
</gene>
<evidence type="ECO:0000256" key="1">
    <source>
        <dbReference type="SAM" id="MobiDB-lite"/>
    </source>
</evidence>
<feature type="compositionally biased region" description="Polar residues" evidence="1">
    <location>
        <begin position="253"/>
        <end position="263"/>
    </location>
</feature>
<dbReference type="PANTHER" id="PTHR43628:SF1">
    <property type="entry name" value="CHITIN SYNTHASE REGULATORY FACTOR 2-RELATED"/>
    <property type="match status" value="1"/>
</dbReference>
<protein>
    <recommendedName>
        <fullName evidence="4">HCP-like protein</fullName>
    </recommendedName>
</protein>
<dbReference type="AlphaFoldDB" id="A0A9P6PST0"/>